<proteinExistence type="inferred from homology"/>
<comment type="caution">
    <text evidence="6">The sequence shown here is derived from an EMBL/GenBank/DDBJ whole genome shotgun (WGS) entry which is preliminary data.</text>
</comment>
<dbReference type="InterPro" id="IPR000352">
    <property type="entry name" value="Pep_chain_release_fac_I"/>
</dbReference>
<dbReference type="Pfam" id="PF00472">
    <property type="entry name" value="RF-1"/>
    <property type="match status" value="1"/>
</dbReference>
<gene>
    <name evidence="6" type="primary">MRF1</name>
    <name evidence="6" type="ORF">LPJ64_000814</name>
</gene>
<dbReference type="InterPro" id="IPR005139">
    <property type="entry name" value="PCRF"/>
</dbReference>
<reference evidence="6" key="1">
    <citation type="submission" date="2022-07" db="EMBL/GenBank/DDBJ databases">
        <title>Phylogenomic reconstructions and comparative analyses of Kickxellomycotina fungi.</title>
        <authorList>
            <person name="Reynolds N.K."/>
            <person name="Stajich J.E."/>
            <person name="Barry K."/>
            <person name="Grigoriev I.V."/>
            <person name="Crous P."/>
            <person name="Smith M.E."/>
        </authorList>
    </citation>
    <scope>NUCLEOTIDE SEQUENCE</scope>
    <source>
        <strain evidence="6">NBRC 105413</strain>
    </source>
</reference>
<evidence type="ECO:0000256" key="2">
    <source>
        <dbReference type="ARBA" id="ARBA00022481"/>
    </source>
</evidence>
<evidence type="ECO:0000313" key="7">
    <source>
        <dbReference type="Proteomes" id="UP001145021"/>
    </source>
</evidence>
<organism evidence="6 7">
    <name type="scientific">Coemansia asiatica</name>
    <dbReference type="NCBI Taxonomy" id="1052880"/>
    <lineage>
        <taxon>Eukaryota</taxon>
        <taxon>Fungi</taxon>
        <taxon>Fungi incertae sedis</taxon>
        <taxon>Zoopagomycota</taxon>
        <taxon>Kickxellomycotina</taxon>
        <taxon>Kickxellomycetes</taxon>
        <taxon>Kickxellales</taxon>
        <taxon>Kickxellaceae</taxon>
        <taxon>Coemansia</taxon>
    </lineage>
</organism>
<dbReference type="PANTHER" id="PTHR43804:SF7">
    <property type="entry name" value="LD18447P"/>
    <property type="match status" value="1"/>
</dbReference>
<dbReference type="Proteomes" id="UP001145021">
    <property type="component" value="Unassembled WGS sequence"/>
</dbReference>
<evidence type="ECO:0000256" key="3">
    <source>
        <dbReference type="ARBA" id="ARBA00022917"/>
    </source>
</evidence>
<dbReference type="PANTHER" id="PTHR43804">
    <property type="entry name" value="LD18447P"/>
    <property type="match status" value="1"/>
</dbReference>
<dbReference type="SUPFAM" id="SSF75620">
    <property type="entry name" value="Release factor"/>
    <property type="match status" value="1"/>
</dbReference>
<name>A0A9W8CMP3_9FUNG</name>
<keyword evidence="2" id="KW-0488">Methylation</keyword>
<evidence type="ECO:0000256" key="4">
    <source>
        <dbReference type="SAM" id="MobiDB-lite"/>
    </source>
</evidence>
<feature type="region of interest" description="Disordered" evidence="4">
    <location>
        <begin position="344"/>
        <end position="363"/>
    </location>
</feature>
<evidence type="ECO:0000256" key="1">
    <source>
        <dbReference type="ARBA" id="ARBA00010835"/>
    </source>
</evidence>
<dbReference type="NCBIfam" id="NF001859">
    <property type="entry name" value="PRK00591.1"/>
    <property type="match status" value="1"/>
</dbReference>
<accession>A0A9W8CMP3</accession>
<keyword evidence="3" id="KW-0648">Protein biosynthesis</keyword>
<comment type="similarity">
    <text evidence="1">Belongs to the prokaryotic/mitochondrial release factor family.</text>
</comment>
<dbReference type="PROSITE" id="PS00745">
    <property type="entry name" value="RF_PROK_I"/>
    <property type="match status" value="1"/>
</dbReference>
<dbReference type="GO" id="GO:0003747">
    <property type="term" value="F:translation release factor activity"/>
    <property type="evidence" value="ECO:0007669"/>
    <property type="project" value="InterPro"/>
</dbReference>
<dbReference type="Pfam" id="PF03462">
    <property type="entry name" value="PCRF"/>
    <property type="match status" value="1"/>
</dbReference>
<dbReference type="EMBL" id="JANBOH010000018">
    <property type="protein sequence ID" value="KAJ1647849.1"/>
    <property type="molecule type" value="Genomic_DNA"/>
</dbReference>
<keyword evidence="7" id="KW-1185">Reference proteome</keyword>
<dbReference type="InterPro" id="IPR045853">
    <property type="entry name" value="Pep_chain_release_fac_I_sf"/>
</dbReference>
<dbReference type="Gene3D" id="3.30.70.1660">
    <property type="match status" value="1"/>
</dbReference>
<dbReference type="SMART" id="SM00937">
    <property type="entry name" value="PCRF"/>
    <property type="match status" value="1"/>
</dbReference>
<feature type="domain" description="Prokaryotic-type class I peptide chain release factors" evidence="5">
    <location>
        <begin position="291"/>
        <end position="307"/>
    </location>
</feature>
<feature type="compositionally biased region" description="Basic and acidic residues" evidence="4">
    <location>
        <begin position="344"/>
        <end position="358"/>
    </location>
</feature>
<dbReference type="Gene3D" id="3.30.160.20">
    <property type="match status" value="1"/>
</dbReference>
<dbReference type="GO" id="GO:0005739">
    <property type="term" value="C:mitochondrion"/>
    <property type="evidence" value="ECO:0007669"/>
    <property type="project" value="GOC"/>
</dbReference>
<dbReference type="AlphaFoldDB" id="A0A9W8CMP3"/>
<dbReference type="Gene3D" id="6.10.140.1950">
    <property type="match status" value="1"/>
</dbReference>
<dbReference type="GO" id="GO:0032543">
    <property type="term" value="P:mitochondrial translation"/>
    <property type="evidence" value="ECO:0007669"/>
    <property type="project" value="UniProtKB-ARBA"/>
</dbReference>
<evidence type="ECO:0000259" key="5">
    <source>
        <dbReference type="PROSITE" id="PS00745"/>
    </source>
</evidence>
<protein>
    <submittedName>
        <fullName evidence="6">Peptide chain release factor 1, mitochondrial</fullName>
    </submittedName>
</protein>
<dbReference type="InterPro" id="IPR050057">
    <property type="entry name" value="Prokaryotic/Mito_RF"/>
</dbReference>
<evidence type="ECO:0000313" key="6">
    <source>
        <dbReference type="EMBL" id="KAJ1647849.1"/>
    </source>
</evidence>
<dbReference type="FunFam" id="3.30.160.20:FF:000004">
    <property type="entry name" value="Peptide chain release factor 1"/>
    <property type="match status" value="1"/>
</dbReference>
<sequence>MSYSLFRRLLQRQRPVICPISGSFGQRFSLHSTPRIYKAAAAAASPFAKDALPAGSLIAGKSSLTPRIHDKLCVLKTKYDGLNERMSGNISDLGRDELAKLSKDLSDTGLIVVPYKRLLELYEELVELQQMIDSGDPSFRDMALEEKQETLDSIAACEREIISGLLPKDSAEKAGAILEIRAGTGGDEASLFSGDLLRMYERFALTKGWKYRPISLDAEGDMVKEAVVEVSGRGVFGVLMFESGVHRVQRVPATESQGRIHTSTVTVAVLPQATDVHIEIKDSDLRIDVFRASGKGGQHVNTTDSAVRITHIPTGIAVENQQERSQIRNKEKAMQILRARLYDRERQKAESQRRESRNKLIGTGDRSEKCRTYNYAQNRVTDHRINFSLYDLEGVMNGSSLQYIVDQLRIQNDLDELARME</sequence>